<feature type="domain" description="Signal transduction histidine kinase HWE region" evidence="8">
    <location>
        <begin position="164"/>
        <end position="245"/>
    </location>
</feature>
<evidence type="ECO:0000256" key="7">
    <source>
        <dbReference type="ARBA" id="ARBA00022840"/>
    </source>
</evidence>
<comment type="caution">
    <text evidence="9">The sequence shown here is derived from an EMBL/GenBank/DDBJ whole genome shotgun (WGS) entry which is preliminary data.</text>
</comment>
<gene>
    <name evidence="9" type="ORF">MTR65_10905</name>
</gene>
<name>A0ABT0ADB6_9SPHN</name>
<keyword evidence="3" id="KW-0597">Phosphoprotein</keyword>
<dbReference type="Proteomes" id="UP001162802">
    <property type="component" value="Unassembled WGS sequence"/>
</dbReference>
<accession>A0ABT0ADB6</accession>
<dbReference type="PANTHER" id="PTHR41523">
    <property type="entry name" value="TWO-COMPONENT SYSTEM SENSOR PROTEIN"/>
    <property type="match status" value="1"/>
</dbReference>
<dbReference type="InterPro" id="IPR011102">
    <property type="entry name" value="Sig_transdc_His_kinase_HWE"/>
</dbReference>
<dbReference type="Pfam" id="PF07536">
    <property type="entry name" value="HWE_HK"/>
    <property type="match status" value="1"/>
</dbReference>
<dbReference type="EC" id="2.7.13.3" evidence="2"/>
<sequence length="350" mass="38518">MLKFLTGGGRMAEAIRTHDWTDHPLGPPEGWSATLKTTVATALASRFPQCVVWGEHLTTIPNDAFLPILGNKPPALGLPFSTVWAEAWPTIGPIADRAFAGEPTFIEDFPLVVERQGTPEDAWFTFCYGPVRDERGTVVGMLDTVIETTGAVLARQQAEVVAQELVHRVKNALSVAQAIAAQTLRGDISLTEARRRLESRLQAMARTHDVLIRTDWREADVETILEHILAPYVDRPDRIALSGPRHVVTGRQTLSLALAIHELATNAAKYGALSRDEGHVALSWTAGRDLPFVLSWRERGGPDVTPPTRRGFGTQILERMLPGDFGGRSELEYASEGLRFTLTVPQTHRT</sequence>
<protein>
    <recommendedName>
        <fullName evidence="2">histidine kinase</fullName>
        <ecNumber evidence="2">2.7.13.3</ecNumber>
    </recommendedName>
</protein>
<evidence type="ECO:0000256" key="1">
    <source>
        <dbReference type="ARBA" id="ARBA00000085"/>
    </source>
</evidence>
<evidence type="ECO:0000256" key="6">
    <source>
        <dbReference type="ARBA" id="ARBA00022777"/>
    </source>
</evidence>
<reference evidence="9" key="1">
    <citation type="submission" date="2022-03" db="EMBL/GenBank/DDBJ databases">
        <title>Identification of a novel bacterium isolated from mangrove sediments.</title>
        <authorList>
            <person name="Pan X."/>
        </authorList>
    </citation>
    <scope>NUCLEOTIDE SEQUENCE</scope>
    <source>
        <strain evidence="9">B2637</strain>
    </source>
</reference>
<dbReference type="EMBL" id="JALHAT010000016">
    <property type="protein sequence ID" value="MCJ1961193.1"/>
    <property type="molecule type" value="Genomic_DNA"/>
</dbReference>
<keyword evidence="4" id="KW-0808">Transferase</keyword>
<dbReference type="SMART" id="SM00911">
    <property type="entry name" value="HWE_HK"/>
    <property type="match status" value="1"/>
</dbReference>
<keyword evidence="7" id="KW-0067">ATP-binding</keyword>
<dbReference type="PANTHER" id="PTHR41523:SF7">
    <property type="entry name" value="HISTIDINE KINASE"/>
    <property type="match status" value="1"/>
</dbReference>
<dbReference type="GO" id="GO:0016301">
    <property type="term" value="F:kinase activity"/>
    <property type="evidence" value="ECO:0007669"/>
    <property type="project" value="UniProtKB-KW"/>
</dbReference>
<dbReference type="Gene3D" id="3.30.450.20">
    <property type="entry name" value="PAS domain"/>
    <property type="match status" value="1"/>
</dbReference>
<evidence type="ECO:0000256" key="5">
    <source>
        <dbReference type="ARBA" id="ARBA00022741"/>
    </source>
</evidence>
<proteinExistence type="predicted"/>
<evidence type="ECO:0000256" key="3">
    <source>
        <dbReference type="ARBA" id="ARBA00022553"/>
    </source>
</evidence>
<dbReference type="Gene3D" id="3.30.565.10">
    <property type="entry name" value="Histidine kinase-like ATPase, C-terminal domain"/>
    <property type="match status" value="1"/>
</dbReference>
<dbReference type="RefSeq" id="WP_243800049.1">
    <property type="nucleotide sequence ID" value="NZ_JALHAT010000016.1"/>
</dbReference>
<comment type="catalytic activity">
    <reaction evidence="1">
        <text>ATP + protein L-histidine = ADP + protein N-phospho-L-histidine.</text>
        <dbReference type="EC" id="2.7.13.3"/>
    </reaction>
</comment>
<keyword evidence="10" id="KW-1185">Reference proteome</keyword>
<keyword evidence="6 9" id="KW-0418">Kinase</keyword>
<evidence type="ECO:0000313" key="10">
    <source>
        <dbReference type="Proteomes" id="UP001162802"/>
    </source>
</evidence>
<organism evidence="9 10">
    <name type="scientific">Novosphingobium mangrovi</name>
    <name type="common">ex Hu et al. 2023</name>
    <dbReference type="NCBI Taxonomy" id="2930094"/>
    <lineage>
        <taxon>Bacteria</taxon>
        <taxon>Pseudomonadati</taxon>
        <taxon>Pseudomonadota</taxon>
        <taxon>Alphaproteobacteria</taxon>
        <taxon>Sphingomonadales</taxon>
        <taxon>Sphingomonadaceae</taxon>
        <taxon>Novosphingobium</taxon>
    </lineage>
</organism>
<dbReference type="InterPro" id="IPR036890">
    <property type="entry name" value="HATPase_C_sf"/>
</dbReference>
<evidence type="ECO:0000259" key="8">
    <source>
        <dbReference type="SMART" id="SM00911"/>
    </source>
</evidence>
<evidence type="ECO:0000256" key="4">
    <source>
        <dbReference type="ARBA" id="ARBA00022679"/>
    </source>
</evidence>
<evidence type="ECO:0000313" key="9">
    <source>
        <dbReference type="EMBL" id="MCJ1961193.1"/>
    </source>
</evidence>
<keyword evidence="5" id="KW-0547">Nucleotide-binding</keyword>
<evidence type="ECO:0000256" key="2">
    <source>
        <dbReference type="ARBA" id="ARBA00012438"/>
    </source>
</evidence>